<dbReference type="InterPro" id="IPR039249">
    <property type="entry name" value="GPATCH11"/>
</dbReference>
<evidence type="ECO:0000256" key="2">
    <source>
        <dbReference type="SAM" id="MobiDB-lite"/>
    </source>
</evidence>
<keyword evidence="1" id="KW-0175">Coiled coil</keyword>
<dbReference type="InterPro" id="IPR000467">
    <property type="entry name" value="G_patch_dom"/>
</dbReference>
<dbReference type="VEuPathDB" id="FungiDB:TAPDE_004616"/>
<gene>
    <name evidence="4" type="ORF">TAPDE_004616</name>
</gene>
<dbReference type="STRING" id="1097556.R4XEE8"/>
<dbReference type="PANTHER" id="PTHR21032">
    <property type="entry name" value="G PATCH DOMAIN-CONTAINING PROTEIN 11"/>
    <property type="match status" value="1"/>
</dbReference>
<dbReference type="PANTHER" id="PTHR21032:SF0">
    <property type="entry name" value="G PATCH DOMAIN-CONTAINING PROTEIN 11"/>
    <property type="match status" value="1"/>
</dbReference>
<sequence>MNGKKRKLPAWAVEDEPVDVPVSSGGEAAIHDAPDLKNDTQQSLQSKDDEDDYLNMKFDESASHAMSLMGKRERLLLNHQSGHKQPSKPDTSLSIDPTDVPGQPASKAMKMMQRMGYVSGQALGTDGKGIVEPLRAPETVTRSGLGLEAQKRREVVERIEKAAKQVQEEQTEYRETVRTEIEEKRIEGRIHAAQKVCETLDTRQSEEQALDDADNTTRPHESTAVPEPKTVNVLWRSLVVYRKEKERQRALRQQMLDASMSFSQREYNEDHPRPSLAEAASTLRRTVYEEEGEDEDDEELEQFEALDSLERLQRVLDYLRKQHRYCFWCGCQYTDDDDLKNCPGESEADHE</sequence>
<feature type="region of interest" description="Disordered" evidence="2">
    <location>
        <begin position="67"/>
        <end position="107"/>
    </location>
</feature>
<dbReference type="EMBL" id="CAHR02000213">
    <property type="protein sequence ID" value="CCG84212.1"/>
    <property type="molecule type" value="Genomic_DNA"/>
</dbReference>
<dbReference type="Proteomes" id="UP000013776">
    <property type="component" value="Unassembled WGS sequence"/>
</dbReference>
<dbReference type="AlphaFoldDB" id="R4XEE8"/>
<feature type="region of interest" description="Disordered" evidence="2">
    <location>
        <begin position="202"/>
        <end position="228"/>
    </location>
</feature>
<proteinExistence type="predicted"/>
<dbReference type="GO" id="GO:0000776">
    <property type="term" value="C:kinetochore"/>
    <property type="evidence" value="ECO:0007669"/>
    <property type="project" value="TreeGrafter"/>
</dbReference>
<organism evidence="4 5">
    <name type="scientific">Taphrina deformans (strain PYCC 5710 / ATCC 11124 / CBS 356.35 / IMI 108563 / JCM 9778 / NBRC 8474)</name>
    <name type="common">Peach leaf curl fungus</name>
    <name type="synonym">Lalaria deformans</name>
    <dbReference type="NCBI Taxonomy" id="1097556"/>
    <lineage>
        <taxon>Eukaryota</taxon>
        <taxon>Fungi</taxon>
        <taxon>Dikarya</taxon>
        <taxon>Ascomycota</taxon>
        <taxon>Taphrinomycotina</taxon>
        <taxon>Taphrinomycetes</taxon>
        <taxon>Taphrinales</taxon>
        <taxon>Taphrinaceae</taxon>
        <taxon>Taphrina</taxon>
    </lineage>
</organism>
<evidence type="ECO:0000259" key="3">
    <source>
        <dbReference type="PROSITE" id="PS50174"/>
    </source>
</evidence>
<comment type="caution">
    <text evidence="4">The sequence shown here is derived from an EMBL/GenBank/DDBJ whole genome shotgun (WGS) entry which is preliminary data.</text>
</comment>
<dbReference type="SMART" id="SM00443">
    <property type="entry name" value="G_patch"/>
    <property type="match status" value="1"/>
</dbReference>
<dbReference type="Pfam" id="PF13821">
    <property type="entry name" value="DUF4187"/>
    <property type="match status" value="1"/>
</dbReference>
<evidence type="ECO:0000256" key="1">
    <source>
        <dbReference type="SAM" id="Coils"/>
    </source>
</evidence>
<accession>R4XEE8</accession>
<dbReference type="Pfam" id="PF01585">
    <property type="entry name" value="G-patch"/>
    <property type="match status" value="1"/>
</dbReference>
<feature type="region of interest" description="Disordered" evidence="2">
    <location>
        <begin position="1"/>
        <end position="51"/>
    </location>
</feature>
<dbReference type="eggNOG" id="KOG1994">
    <property type="taxonomic scope" value="Eukaryota"/>
</dbReference>
<evidence type="ECO:0000313" key="5">
    <source>
        <dbReference type="Proteomes" id="UP000013776"/>
    </source>
</evidence>
<dbReference type="OrthoDB" id="786951at2759"/>
<evidence type="ECO:0000313" key="4">
    <source>
        <dbReference type="EMBL" id="CCG84212.1"/>
    </source>
</evidence>
<feature type="domain" description="G-patch" evidence="3">
    <location>
        <begin position="104"/>
        <end position="150"/>
    </location>
</feature>
<name>R4XEE8_TAPDE</name>
<dbReference type="InterPro" id="IPR025239">
    <property type="entry name" value="DUF4187"/>
</dbReference>
<dbReference type="GO" id="GO:0003676">
    <property type="term" value="F:nucleic acid binding"/>
    <property type="evidence" value="ECO:0007669"/>
    <property type="project" value="InterPro"/>
</dbReference>
<feature type="compositionally biased region" description="Basic and acidic residues" evidence="2">
    <location>
        <begin position="29"/>
        <end position="38"/>
    </location>
</feature>
<dbReference type="SMART" id="SM01173">
    <property type="entry name" value="DUF4187"/>
    <property type="match status" value="1"/>
</dbReference>
<dbReference type="PROSITE" id="PS50174">
    <property type="entry name" value="G_PATCH"/>
    <property type="match status" value="1"/>
</dbReference>
<protein>
    <recommendedName>
        <fullName evidence="3">G-patch domain-containing protein</fullName>
    </recommendedName>
</protein>
<keyword evidence="5" id="KW-1185">Reference proteome</keyword>
<reference evidence="4 5" key="1">
    <citation type="journal article" date="2013" name="MBio">
        <title>Genome sequencing of the plant pathogen Taphrina deformans, the causal agent of peach leaf curl.</title>
        <authorList>
            <person name="Cisse O.H."/>
            <person name="Almeida J.M.G.C.F."/>
            <person name="Fonseca A."/>
            <person name="Kumar A.A."/>
            <person name="Salojaervi J."/>
            <person name="Overmyer K."/>
            <person name="Hauser P.M."/>
            <person name="Pagni M."/>
        </authorList>
    </citation>
    <scope>NUCLEOTIDE SEQUENCE [LARGE SCALE GENOMIC DNA]</scope>
    <source>
        <strain evidence="5">PYCC 5710 / ATCC 11124 / CBS 356.35 / IMI 108563 / JCM 9778 / NBRC 8474</strain>
    </source>
</reference>
<feature type="coiled-coil region" evidence="1">
    <location>
        <begin position="149"/>
        <end position="179"/>
    </location>
</feature>